<dbReference type="PANTHER" id="PTHR37305:SF1">
    <property type="entry name" value="MEMBRANE PROTEIN"/>
    <property type="match status" value="1"/>
</dbReference>
<feature type="transmembrane region" description="Helical" evidence="1">
    <location>
        <begin position="694"/>
        <end position="716"/>
    </location>
</feature>
<dbReference type="Proteomes" id="UP001489509">
    <property type="component" value="Unassembled WGS sequence"/>
</dbReference>
<feature type="transmembrane region" description="Helical" evidence="1">
    <location>
        <begin position="728"/>
        <end position="748"/>
    </location>
</feature>
<comment type="caution">
    <text evidence="2">The sequence shown here is derived from an EMBL/GenBank/DDBJ whole genome shotgun (WGS) entry which is preliminary data.</text>
</comment>
<feature type="transmembrane region" description="Helical" evidence="1">
    <location>
        <begin position="393"/>
        <end position="415"/>
    </location>
</feature>
<keyword evidence="1" id="KW-1133">Transmembrane helix</keyword>
<evidence type="ECO:0000256" key="1">
    <source>
        <dbReference type="SAM" id="Phobius"/>
    </source>
</evidence>
<feature type="transmembrane region" description="Helical" evidence="1">
    <location>
        <begin position="637"/>
        <end position="657"/>
    </location>
</feature>
<keyword evidence="3" id="KW-1185">Reference proteome</keyword>
<name>A0ABV1E3C4_9FIRM</name>
<feature type="transmembrane region" description="Helical" evidence="1">
    <location>
        <begin position="204"/>
        <end position="224"/>
    </location>
</feature>
<dbReference type="PANTHER" id="PTHR37305">
    <property type="entry name" value="INTEGRAL MEMBRANE PROTEIN-RELATED"/>
    <property type="match status" value="1"/>
</dbReference>
<feature type="transmembrane region" description="Helical" evidence="1">
    <location>
        <begin position="452"/>
        <end position="470"/>
    </location>
</feature>
<dbReference type="EMBL" id="JBBMFD010000023">
    <property type="protein sequence ID" value="MEQ2441374.1"/>
    <property type="molecule type" value="Genomic_DNA"/>
</dbReference>
<evidence type="ECO:0000313" key="2">
    <source>
        <dbReference type="EMBL" id="MEQ2441374.1"/>
    </source>
</evidence>
<gene>
    <name evidence="2" type="ORF">WMO26_11100</name>
</gene>
<evidence type="ECO:0000313" key="3">
    <source>
        <dbReference type="Proteomes" id="UP001489509"/>
    </source>
</evidence>
<protein>
    <recommendedName>
        <fullName evidence="4">ABC transporter permease</fullName>
    </recommendedName>
</protein>
<feature type="transmembrane region" description="Helical" evidence="1">
    <location>
        <begin position="597"/>
        <end position="616"/>
    </location>
</feature>
<organism evidence="2 3">
    <name type="scientific">Solibaculum intestinale</name>
    <dbReference type="NCBI Taxonomy" id="3133165"/>
    <lineage>
        <taxon>Bacteria</taxon>
        <taxon>Bacillati</taxon>
        <taxon>Bacillota</taxon>
        <taxon>Clostridia</taxon>
        <taxon>Eubacteriales</taxon>
        <taxon>Oscillospiraceae</taxon>
        <taxon>Solibaculum</taxon>
    </lineage>
</organism>
<sequence length="803" mass="90313">MRILRAEFAKVYAKKGIWLLLILLILLNGFLLVRNESVSHPMVTAEEYVAQFSYMKGMTSDERAAYLAAREEDLKWIMQLTAVSEDQAGAFLMQNDLAGSLTPEQLSRYQNMIEEGSYLQFTRGPGFEYELNRTYYQQQQALAGYRTSIEEIQEKAASMTKISIFADEGSFSFRNIQKTAEDFKSFQNLTLPFDQSLGINMSTGFIGTDIAILFLVFMVCTSLITQEKEKGLFSLVRSACQGRAPVIASKIGVLAVSCGMFTGLLFGSNVLIASWIYGLGDLSRPIQSVDTCMGLALPVNVWQYLLLLFLMKWLLFFLFALILLLFSLVIRSPVLICAGIIGIVGVEYVAYTLISSTSSLSFFKYVNLVYFTFQPEFYRTYLNVDFFSVPVNLFTLFFVVCVVLMACLIAGNMLLFCRGKNKASKGAALFASRRKKRHVQVHLASHELYKALIANKVLFLLLVFLGFQLYGATQAKSMLTTDDLYYKSYVQVLKGPVTEASLSFIEKEQEKFAHIDEQTRELGEQFQSGSLSQSKYEEELIRLSAQTKSRKVFEQDILGQLRYMEEYKETQGRELWFVDDFGFRQLTAEQSVGTDQYNAFLLVLMLIVGLSATFSSEYSSSMARLITTCPKGRGATVTYKLCISFLIVLFVFLTVYLPELINIVRLYGMDGLDAPVQSMQHLQQFPLAVSIRGYLVLLYVTRLLAAMGVAGMVLLFSLAVKDTLKAMFLSFGLFAAPLACSMLGIHWLDSITCNILLTGNQLLQGTVSNRMMANVLMVVYPIIAVAMAIFSVVWIYQKFGKNN</sequence>
<feature type="transmembrane region" description="Helical" evidence="1">
    <location>
        <begin position="771"/>
        <end position="796"/>
    </location>
</feature>
<accession>A0ABV1E3C4</accession>
<evidence type="ECO:0008006" key="4">
    <source>
        <dbReference type="Google" id="ProtNLM"/>
    </source>
</evidence>
<keyword evidence="1" id="KW-0472">Membrane</keyword>
<proteinExistence type="predicted"/>
<dbReference type="RefSeq" id="WP_349220427.1">
    <property type="nucleotide sequence ID" value="NZ_JBBMFD010000023.1"/>
</dbReference>
<feature type="transmembrane region" description="Helical" evidence="1">
    <location>
        <begin position="251"/>
        <end position="277"/>
    </location>
</feature>
<feature type="transmembrane region" description="Helical" evidence="1">
    <location>
        <begin position="304"/>
        <end position="326"/>
    </location>
</feature>
<reference evidence="2 3" key="1">
    <citation type="submission" date="2024-03" db="EMBL/GenBank/DDBJ databases">
        <title>Human intestinal bacterial collection.</title>
        <authorList>
            <person name="Pauvert C."/>
            <person name="Hitch T.C.A."/>
            <person name="Clavel T."/>
        </authorList>
    </citation>
    <scope>NUCLEOTIDE SEQUENCE [LARGE SCALE GENOMIC DNA]</scope>
    <source>
        <strain evidence="2 3">CLA-JM-H44</strain>
    </source>
</reference>
<keyword evidence="1" id="KW-0812">Transmembrane</keyword>
<feature type="transmembrane region" description="Helical" evidence="1">
    <location>
        <begin position="333"/>
        <end position="354"/>
    </location>
</feature>